<evidence type="ECO:0000256" key="6">
    <source>
        <dbReference type="ARBA" id="ARBA00023136"/>
    </source>
</evidence>
<dbReference type="PANTHER" id="PTHR43649:SF33">
    <property type="entry name" value="POLYGALACTURONAN_RHAMNOGALACTURONAN-BINDING PROTEIN YTCQ"/>
    <property type="match status" value="1"/>
</dbReference>
<gene>
    <name evidence="10" type="ORF">GGR25_001827</name>
</gene>
<accession>A0A840ANA3</accession>
<dbReference type="GO" id="GO:0042597">
    <property type="term" value="C:periplasmic space"/>
    <property type="evidence" value="ECO:0007669"/>
    <property type="project" value="UniProtKB-SubCell"/>
</dbReference>
<comment type="caution">
    <text evidence="10">The sequence shown here is derived from an EMBL/GenBank/DDBJ whole genome shotgun (WGS) entry which is preliminary data.</text>
</comment>
<evidence type="ECO:0000256" key="7">
    <source>
        <dbReference type="ARBA" id="ARBA00023139"/>
    </source>
</evidence>
<evidence type="ECO:0000256" key="4">
    <source>
        <dbReference type="ARBA" id="ARBA00022729"/>
    </source>
</evidence>
<evidence type="ECO:0000256" key="1">
    <source>
        <dbReference type="ARBA" id="ARBA00004418"/>
    </source>
</evidence>
<comment type="subcellular location">
    <subcellularLocation>
        <location evidence="1">Periplasm</location>
    </subcellularLocation>
</comment>
<evidence type="ECO:0000313" key="11">
    <source>
        <dbReference type="Proteomes" id="UP000553963"/>
    </source>
</evidence>
<evidence type="ECO:0000256" key="8">
    <source>
        <dbReference type="ARBA" id="ARBA00023288"/>
    </source>
</evidence>
<comment type="similarity">
    <text evidence="2">Belongs to the bacterial solute-binding protein 1 family.</text>
</comment>
<dbReference type="SUPFAM" id="SSF53850">
    <property type="entry name" value="Periplasmic binding protein-like II"/>
    <property type="match status" value="1"/>
</dbReference>
<keyword evidence="7" id="KW-0564">Palmitate</keyword>
<dbReference type="PANTHER" id="PTHR43649">
    <property type="entry name" value="ARABINOSE-BINDING PROTEIN-RELATED"/>
    <property type="match status" value="1"/>
</dbReference>
<dbReference type="EMBL" id="JACIDS010000002">
    <property type="protein sequence ID" value="MBB3930788.1"/>
    <property type="molecule type" value="Genomic_DNA"/>
</dbReference>
<dbReference type="RefSeq" id="WP_246409380.1">
    <property type="nucleotide sequence ID" value="NZ_JACIDS010000002.1"/>
</dbReference>
<dbReference type="Proteomes" id="UP000553963">
    <property type="component" value="Unassembled WGS sequence"/>
</dbReference>
<evidence type="ECO:0000256" key="2">
    <source>
        <dbReference type="ARBA" id="ARBA00008520"/>
    </source>
</evidence>
<protein>
    <submittedName>
        <fullName evidence="10">Lactose/L-arabinose transport system substrate-binding protein</fullName>
    </submittedName>
</protein>
<evidence type="ECO:0000256" key="3">
    <source>
        <dbReference type="ARBA" id="ARBA00022475"/>
    </source>
</evidence>
<organism evidence="10 11">
    <name type="scientific">Kaistia hirudinis</name>
    <dbReference type="NCBI Taxonomy" id="1293440"/>
    <lineage>
        <taxon>Bacteria</taxon>
        <taxon>Pseudomonadati</taxon>
        <taxon>Pseudomonadota</taxon>
        <taxon>Alphaproteobacteria</taxon>
        <taxon>Hyphomicrobiales</taxon>
        <taxon>Kaistiaceae</taxon>
        <taxon>Kaistia</taxon>
    </lineage>
</organism>
<reference evidence="10 11" key="1">
    <citation type="submission" date="2020-08" db="EMBL/GenBank/DDBJ databases">
        <title>Genomic Encyclopedia of Type Strains, Phase IV (KMG-IV): sequencing the most valuable type-strain genomes for metagenomic binning, comparative biology and taxonomic classification.</title>
        <authorList>
            <person name="Goeker M."/>
        </authorList>
    </citation>
    <scope>NUCLEOTIDE SEQUENCE [LARGE SCALE GENOMIC DNA]</scope>
    <source>
        <strain evidence="10 11">DSM 25966</strain>
    </source>
</reference>
<feature type="signal peptide" evidence="9">
    <location>
        <begin position="1"/>
        <end position="33"/>
    </location>
</feature>
<name>A0A840ANA3_9HYPH</name>
<proteinExistence type="inferred from homology"/>
<dbReference type="InterPro" id="IPR006059">
    <property type="entry name" value="SBP"/>
</dbReference>
<dbReference type="InterPro" id="IPR050490">
    <property type="entry name" value="Bact_solute-bd_prot1"/>
</dbReference>
<keyword evidence="8" id="KW-0449">Lipoprotein</keyword>
<evidence type="ECO:0000313" key="10">
    <source>
        <dbReference type="EMBL" id="MBB3930788.1"/>
    </source>
</evidence>
<keyword evidence="11" id="KW-1185">Reference proteome</keyword>
<feature type="chain" id="PRO_5032282009" evidence="9">
    <location>
        <begin position="34"/>
        <end position="439"/>
    </location>
</feature>
<keyword evidence="4 9" id="KW-0732">Signal</keyword>
<evidence type="ECO:0000256" key="5">
    <source>
        <dbReference type="ARBA" id="ARBA00022764"/>
    </source>
</evidence>
<dbReference type="Gene3D" id="3.40.190.10">
    <property type="entry name" value="Periplasmic binding protein-like II"/>
    <property type="match status" value="1"/>
</dbReference>
<keyword evidence="3" id="KW-1003">Cell membrane</keyword>
<dbReference type="AlphaFoldDB" id="A0A840ANA3"/>
<keyword evidence="5" id="KW-0574">Periplasm</keyword>
<sequence length="439" mass="46251">MKTTVAMRPGFAGRALAATLLAGATLFGGAAHAADDVSGEITVWSWNVAAAALQAVVPAFNKEYPNVKVTVQDLGNQPVYDRGLAGCAAGGTDMPDVYSVENGEAEVFWNRFPECFSDLKTMSADEGALLAKFPAFKLTELTVGDKVYALPWDSGPAVVFYRRDLYEAAGVDPATIVTWDDFIEAGKKVIAKAGGNTKFVSTNGDTSWFRMLANQAGCAYFDEKGESITIGQPGCVQALETIKKINDAGLFMSGNWDETLTAIKANALASAVYGGWYEGSIRGNAPDQSGKWGVFKLPAFEKGGNQTANIGGSALAIPASSKNPKAALAFVNFANGRPDSQITQLKASGLVPTLPEAVNDPFVKEEQPYWGGQRIWEVVLGTLPDIKPSRGTQYFAEADSLVSAAYTNFLKGQGGSAQAVLDDAANQIASATGLPIAGK</sequence>
<dbReference type="Pfam" id="PF01547">
    <property type="entry name" value="SBP_bac_1"/>
    <property type="match status" value="1"/>
</dbReference>
<keyword evidence="6" id="KW-0472">Membrane</keyword>
<evidence type="ECO:0000256" key="9">
    <source>
        <dbReference type="SAM" id="SignalP"/>
    </source>
</evidence>